<evidence type="ECO:0000313" key="2">
    <source>
        <dbReference type="Proteomes" id="UP000542973"/>
    </source>
</evidence>
<accession>A0A6N1BF25</accession>
<comment type="caution">
    <text evidence="1">The sequence shown here is derived from an EMBL/GenBank/DDBJ whole genome shotgun (WGS) entry which is preliminary data.</text>
</comment>
<protein>
    <submittedName>
        <fullName evidence="1">Uncharacterized protein</fullName>
    </submittedName>
</protein>
<dbReference type="RefSeq" id="WP_162491053.1">
    <property type="nucleotide sequence ID" value="NZ_BAAAEB010000009.1"/>
</dbReference>
<name>A0A6N1BF25_9BURK</name>
<dbReference type="EMBL" id="JABEMD010000043">
    <property type="protein sequence ID" value="NNH13271.1"/>
    <property type="molecule type" value="Genomic_DNA"/>
</dbReference>
<reference evidence="1 2" key="1">
    <citation type="submission" date="2020-05" db="EMBL/GenBank/DDBJ databases">
        <title>MicrobeNet Type strains.</title>
        <authorList>
            <person name="Nicholson A.C."/>
        </authorList>
    </citation>
    <scope>NUCLEOTIDE SEQUENCE [LARGE SCALE GENOMIC DNA]</scope>
    <source>
        <strain evidence="1 2">ATCC 700815</strain>
    </source>
</reference>
<sequence length="96" mass="10499">MRLSIARNALKRAGVVRRHAAPWRSTIGCQRQNGHDANFLALYGHAKARADYRTATSLSLNASVLPAATSGDGMPSQRPVEHGEDIPSVDSLRRHR</sequence>
<dbReference type="GeneID" id="70691393"/>
<dbReference type="AlphaFoldDB" id="A0A6N1BF25"/>
<dbReference type="Proteomes" id="UP000542973">
    <property type="component" value="Unassembled WGS sequence"/>
</dbReference>
<proteinExistence type="predicted"/>
<evidence type="ECO:0000313" key="1">
    <source>
        <dbReference type="EMBL" id="NNH13271.1"/>
    </source>
</evidence>
<gene>
    <name evidence="1" type="ORF">HLB16_20650</name>
</gene>
<organism evidence="1 2">
    <name type="scientific">Cupriavidus gilardii</name>
    <dbReference type="NCBI Taxonomy" id="82541"/>
    <lineage>
        <taxon>Bacteria</taxon>
        <taxon>Pseudomonadati</taxon>
        <taxon>Pseudomonadota</taxon>
        <taxon>Betaproteobacteria</taxon>
        <taxon>Burkholderiales</taxon>
        <taxon>Burkholderiaceae</taxon>
        <taxon>Cupriavidus</taxon>
    </lineage>
</organism>